<accession>A0A7Y0ANK7</accession>
<proteinExistence type="predicted"/>
<gene>
    <name evidence="8" type="ORF">HHL23_11895</name>
</gene>
<feature type="transmembrane region" description="Helical" evidence="6">
    <location>
        <begin position="337"/>
        <end position="354"/>
    </location>
</feature>
<dbReference type="AlphaFoldDB" id="A0A7Y0ANK7"/>
<feature type="transmembrane region" description="Helical" evidence="6">
    <location>
        <begin position="185"/>
        <end position="203"/>
    </location>
</feature>
<organism evidence="8 9">
    <name type="scientific">Chryseobacterium antibioticum</name>
    <dbReference type="NCBI Taxonomy" id="2728847"/>
    <lineage>
        <taxon>Bacteria</taxon>
        <taxon>Pseudomonadati</taxon>
        <taxon>Bacteroidota</taxon>
        <taxon>Flavobacteriia</taxon>
        <taxon>Flavobacteriales</taxon>
        <taxon>Weeksellaceae</taxon>
        <taxon>Chryseobacterium group</taxon>
        <taxon>Chryseobacterium</taxon>
    </lineage>
</organism>
<protein>
    <submittedName>
        <fullName evidence="8">ABC transporter permease</fullName>
    </submittedName>
</protein>
<comment type="caution">
    <text evidence="8">The sequence shown here is derived from an EMBL/GenBank/DDBJ whole genome shotgun (WGS) entry which is preliminary data.</text>
</comment>
<evidence type="ECO:0000256" key="1">
    <source>
        <dbReference type="ARBA" id="ARBA00004651"/>
    </source>
</evidence>
<evidence type="ECO:0000313" key="9">
    <source>
        <dbReference type="Proteomes" id="UP000544054"/>
    </source>
</evidence>
<keyword evidence="9" id="KW-1185">Reference proteome</keyword>
<dbReference type="PANTHER" id="PTHR30294">
    <property type="entry name" value="MEMBRANE COMPONENT OF ABC TRANSPORTER YHHJ-RELATED"/>
    <property type="match status" value="1"/>
</dbReference>
<dbReference type="InterPro" id="IPR051449">
    <property type="entry name" value="ABC-2_transporter_component"/>
</dbReference>
<comment type="subcellular location">
    <subcellularLocation>
        <location evidence="1">Cell membrane</location>
        <topology evidence="1">Multi-pass membrane protein</topology>
    </subcellularLocation>
</comment>
<dbReference type="GO" id="GO:0005886">
    <property type="term" value="C:plasma membrane"/>
    <property type="evidence" value="ECO:0007669"/>
    <property type="project" value="UniProtKB-SubCell"/>
</dbReference>
<feature type="domain" description="ABC-2 type transporter transmembrane" evidence="7">
    <location>
        <begin position="19"/>
        <end position="410"/>
    </location>
</feature>
<feature type="transmembrane region" description="Helical" evidence="6">
    <location>
        <begin position="302"/>
        <end position="325"/>
    </location>
</feature>
<dbReference type="EMBL" id="JABBGI010000013">
    <property type="protein sequence ID" value="NML70502.1"/>
    <property type="molecule type" value="Genomic_DNA"/>
</dbReference>
<reference evidence="8 9" key="1">
    <citation type="submission" date="2020-04" db="EMBL/GenBank/DDBJ databases">
        <title>Chryseobacterium sp. RP-3-3 sp. nov., isolated from Jeju soil.</title>
        <authorList>
            <person name="Dahal R.H."/>
        </authorList>
    </citation>
    <scope>NUCLEOTIDE SEQUENCE [LARGE SCALE GENOMIC DNA]</scope>
    <source>
        <strain evidence="8 9">RP-3-3</strain>
    </source>
</reference>
<evidence type="ECO:0000256" key="5">
    <source>
        <dbReference type="ARBA" id="ARBA00023136"/>
    </source>
</evidence>
<feature type="transmembrane region" description="Helical" evidence="6">
    <location>
        <begin position="392"/>
        <end position="414"/>
    </location>
</feature>
<evidence type="ECO:0000256" key="2">
    <source>
        <dbReference type="ARBA" id="ARBA00022475"/>
    </source>
</evidence>
<evidence type="ECO:0000256" key="4">
    <source>
        <dbReference type="ARBA" id="ARBA00022989"/>
    </source>
</evidence>
<dbReference type="SUPFAM" id="SSF53850">
    <property type="entry name" value="Periplasmic binding protein-like II"/>
    <property type="match status" value="1"/>
</dbReference>
<evidence type="ECO:0000259" key="7">
    <source>
        <dbReference type="Pfam" id="PF12698"/>
    </source>
</evidence>
<sequence>MNNIFLITKREFLTQVKKKSFIILTLLAPLLLIGFGAVIGLMFKANESHSIIEVVDKSGLFKDQLKSNDKLNYVFVSAADEKAKINNLKDNESLDGILILPELKDHDYNGLENSTRLIVNAKMGFDTKQKIVSDITDVIKKEKIKQLGIKESQLNSLDKSFTLKTINVSNNNKEDSDLAFGVKSGLSILLMYVTFMFIIIYGVRVMRSVLEEKNNRVVEIIISSVKPFELMMGKILGVTLVALTQFLIWISMSVVGALVLNTGFLSLQKNIPGGNEELAGKLDIAQIATQISHSLLELNFPLIIFVFIVFFLLGYIFYSSIYAAIGSAVDNETETQQFTLFAILPLTLGMYGSFSLMNNPDGPLGFWLSIIPFTSPVAMIARIPFGVPAWQIALSIVLLLATTIFMIFLAGKIYRVGILMYGNKATLKEIWKWIRG</sequence>
<keyword evidence="2" id="KW-1003">Cell membrane</keyword>
<dbReference type="InterPro" id="IPR013525">
    <property type="entry name" value="ABC2_TM"/>
</dbReference>
<dbReference type="PANTHER" id="PTHR30294:SF29">
    <property type="entry name" value="MULTIDRUG ABC TRANSPORTER PERMEASE YBHS-RELATED"/>
    <property type="match status" value="1"/>
</dbReference>
<evidence type="ECO:0000313" key="8">
    <source>
        <dbReference type="EMBL" id="NML70502.1"/>
    </source>
</evidence>
<dbReference type="Proteomes" id="UP000544054">
    <property type="component" value="Unassembled WGS sequence"/>
</dbReference>
<evidence type="ECO:0000256" key="6">
    <source>
        <dbReference type="SAM" id="Phobius"/>
    </source>
</evidence>
<dbReference type="RefSeq" id="WP_169235021.1">
    <property type="nucleotide sequence ID" value="NZ_JABBGI010000013.1"/>
</dbReference>
<dbReference type="Pfam" id="PF12698">
    <property type="entry name" value="ABC2_membrane_3"/>
    <property type="match status" value="1"/>
</dbReference>
<feature type="transmembrane region" description="Helical" evidence="6">
    <location>
        <begin position="21"/>
        <end position="43"/>
    </location>
</feature>
<dbReference type="GO" id="GO:0140359">
    <property type="term" value="F:ABC-type transporter activity"/>
    <property type="evidence" value="ECO:0007669"/>
    <property type="project" value="InterPro"/>
</dbReference>
<name>A0A7Y0ANK7_9FLAO</name>
<keyword evidence="5 6" id="KW-0472">Membrane</keyword>
<keyword evidence="3 6" id="KW-0812">Transmembrane</keyword>
<keyword evidence="4 6" id="KW-1133">Transmembrane helix</keyword>
<dbReference type="Gene3D" id="3.40.190.10">
    <property type="entry name" value="Periplasmic binding protein-like II"/>
    <property type="match status" value="1"/>
</dbReference>
<feature type="transmembrane region" description="Helical" evidence="6">
    <location>
        <begin position="235"/>
        <end position="260"/>
    </location>
</feature>
<evidence type="ECO:0000256" key="3">
    <source>
        <dbReference type="ARBA" id="ARBA00022692"/>
    </source>
</evidence>